<dbReference type="Pfam" id="PF00005">
    <property type="entry name" value="ABC_tran"/>
    <property type="match status" value="1"/>
</dbReference>
<sequence>MTKMLSHGDALRIEGLTTGYGGHVVVDALTLAPMLPGQVVSLLGPNAAGKTTLLRALAGLHHASGAVRLGEVDLLSLPLADHARHVTYMPQSLPQRVALTVLEAVIGALKASPIAGEPLSGHAITERALDVIERVGIGHLAMEGLNHLSGGQRQLASLAQALVRQPRVLLLDEPISALDLHYQLRVMKLVRALARESGMIVVMVLHDLSIAARWSDRIVLLSQGRLVTDGPPAEAITAQALADVYRVAARVRADADGLHIVIEDTL</sequence>
<dbReference type="InterPro" id="IPR003439">
    <property type="entry name" value="ABC_transporter-like_ATP-bd"/>
</dbReference>
<keyword evidence="5" id="KW-1185">Reference proteome</keyword>
<evidence type="ECO:0000313" key="5">
    <source>
        <dbReference type="Proteomes" id="UP000571950"/>
    </source>
</evidence>
<dbReference type="Gene3D" id="3.40.50.300">
    <property type="entry name" value="P-loop containing nucleotide triphosphate hydrolases"/>
    <property type="match status" value="1"/>
</dbReference>
<dbReference type="RefSeq" id="WP_223177566.1">
    <property type="nucleotide sequence ID" value="NZ_BSPS01000060.1"/>
</dbReference>
<dbReference type="SMART" id="SM00382">
    <property type="entry name" value="AAA"/>
    <property type="match status" value="1"/>
</dbReference>
<dbReference type="PROSITE" id="PS50893">
    <property type="entry name" value="ABC_TRANSPORTER_2"/>
    <property type="match status" value="1"/>
</dbReference>
<dbReference type="InterPro" id="IPR027417">
    <property type="entry name" value="P-loop_NTPase"/>
</dbReference>
<feature type="domain" description="ABC transporter" evidence="3">
    <location>
        <begin position="11"/>
        <end position="248"/>
    </location>
</feature>
<proteinExistence type="predicted"/>
<keyword evidence="1" id="KW-0547">Nucleotide-binding</keyword>
<organism evidence="4 5">
    <name type="scientific">Sphingobium jiangsuense</name>
    <dbReference type="NCBI Taxonomy" id="870476"/>
    <lineage>
        <taxon>Bacteria</taxon>
        <taxon>Pseudomonadati</taxon>
        <taxon>Pseudomonadota</taxon>
        <taxon>Alphaproteobacteria</taxon>
        <taxon>Sphingomonadales</taxon>
        <taxon>Sphingomonadaceae</taxon>
        <taxon>Sphingobium</taxon>
    </lineage>
</organism>
<comment type="caution">
    <text evidence="4">The sequence shown here is derived from an EMBL/GenBank/DDBJ whole genome shotgun (WGS) entry which is preliminary data.</text>
</comment>
<dbReference type="Proteomes" id="UP000571950">
    <property type="component" value="Unassembled WGS sequence"/>
</dbReference>
<dbReference type="EMBL" id="JACIDT010000029">
    <property type="protein sequence ID" value="MBB3928631.1"/>
    <property type="molecule type" value="Genomic_DNA"/>
</dbReference>
<protein>
    <submittedName>
        <fullName evidence="4">Iron complex transport system ATP-binding protein</fullName>
    </submittedName>
</protein>
<evidence type="ECO:0000259" key="3">
    <source>
        <dbReference type="PROSITE" id="PS50893"/>
    </source>
</evidence>
<gene>
    <name evidence="4" type="ORF">GGR43_004376</name>
</gene>
<dbReference type="GO" id="GO:0005524">
    <property type="term" value="F:ATP binding"/>
    <property type="evidence" value="ECO:0007669"/>
    <property type="project" value="UniProtKB-KW"/>
</dbReference>
<evidence type="ECO:0000313" key="4">
    <source>
        <dbReference type="EMBL" id="MBB3928631.1"/>
    </source>
</evidence>
<dbReference type="CDD" id="cd03214">
    <property type="entry name" value="ABC_Iron-Siderophores_B12_Hemin"/>
    <property type="match status" value="1"/>
</dbReference>
<accession>A0A7W6FRX4</accession>
<dbReference type="SUPFAM" id="SSF52540">
    <property type="entry name" value="P-loop containing nucleoside triphosphate hydrolases"/>
    <property type="match status" value="1"/>
</dbReference>
<dbReference type="PROSITE" id="PS00211">
    <property type="entry name" value="ABC_TRANSPORTER_1"/>
    <property type="match status" value="1"/>
</dbReference>
<dbReference type="InterPro" id="IPR017871">
    <property type="entry name" value="ABC_transporter-like_CS"/>
</dbReference>
<keyword evidence="2 4" id="KW-0067">ATP-binding</keyword>
<reference evidence="4 5" key="1">
    <citation type="submission" date="2020-08" db="EMBL/GenBank/DDBJ databases">
        <title>Genomic Encyclopedia of Type Strains, Phase IV (KMG-IV): sequencing the most valuable type-strain genomes for metagenomic binning, comparative biology and taxonomic classification.</title>
        <authorList>
            <person name="Goeker M."/>
        </authorList>
    </citation>
    <scope>NUCLEOTIDE SEQUENCE [LARGE SCALE GENOMIC DNA]</scope>
    <source>
        <strain evidence="4 5">DSM 26189</strain>
    </source>
</reference>
<dbReference type="PANTHER" id="PTHR42794:SF2">
    <property type="entry name" value="ABC TRANSPORTER ATP-BINDING PROTEIN"/>
    <property type="match status" value="1"/>
</dbReference>
<dbReference type="PANTHER" id="PTHR42794">
    <property type="entry name" value="HEMIN IMPORT ATP-BINDING PROTEIN HMUV"/>
    <property type="match status" value="1"/>
</dbReference>
<evidence type="ECO:0000256" key="1">
    <source>
        <dbReference type="ARBA" id="ARBA00022741"/>
    </source>
</evidence>
<dbReference type="AlphaFoldDB" id="A0A7W6FRX4"/>
<evidence type="ECO:0000256" key="2">
    <source>
        <dbReference type="ARBA" id="ARBA00022840"/>
    </source>
</evidence>
<name>A0A7W6FRX4_9SPHN</name>
<dbReference type="InterPro" id="IPR003593">
    <property type="entry name" value="AAA+_ATPase"/>
</dbReference>
<dbReference type="GO" id="GO:0016887">
    <property type="term" value="F:ATP hydrolysis activity"/>
    <property type="evidence" value="ECO:0007669"/>
    <property type="project" value="InterPro"/>
</dbReference>